<evidence type="ECO:0000259" key="9">
    <source>
        <dbReference type="PROSITE" id="PS50862"/>
    </source>
</evidence>
<name>A0A3E2B116_9FIRM</name>
<evidence type="ECO:0000256" key="4">
    <source>
        <dbReference type="ARBA" id="ARBA00022741"/>
    </source>
</evidence>
<dbReference type="OrthoDB" id="9766088at2"/>
<dbReference type="InterPro" id="IPR004618">
    <property type="entry name" value="AsnA"/>
</dbReference>
<organism evidence="10 11">
    <name type="scientific">Evtepia gabavorous</name>
    <dbReference type="NCBI Taxonomy" id="2211183"/>
    <lineage>
        <taxon>Bacteria</taxon>
        <taxon>Bacillati</taxon>
        <taxon>Bacillota</taxon>
        <taxon>Clostridia</taxon>
        <taxon>Eubacteriales</taxon>
        <taxon>Evtepia</taxon>
    </lineage>
</organism>
<comment type="pathway">
    <text evidence="7">Amino-acid biosynthesis; L-asparagine biosynthesis; L-asparagine from L-aspartate (ammonia route): step 1/1.</text>
</comment>
<comment type="catalytic activity">
    <reaction evidence="7">
        <text>L-aspartate + NH4(+) + ATP = L-asparagine + AMP + diphosphate + H(+)</text>
        <dbReference type="Rhea" id="RHEA:11372"/>
        <dbReference type="ChEBI" id="CHEBI:15378"/>
        <dbReference type="ChEBI" id="CHEBI:28938"/>
        <dbReference type="ChEBI" id="CHEBI:29991"/>
        <dbReference type="ChEBI" id="CHEBI:30616"/>
        <dbReference type="ChEBI" id="CHEBI:33019"/>
        <dbReference type="ChEBI" id="CHEBI:58048"/>
        <dbReference type="ChEBI" id="CHEBI:456215"/>
        <dbReference type="EC" id="6.3.1.1"/>
    </reaction>
</comment>
<keyword evidence="2 7" id="KW-0436">Ligase</keyword>
<evidence type="ECO:0000313" key="11">
    <source>
        <dbReference type="Proteomes" id="UP000260649"/>
    </source>
</evidence>
<evidence type="ECO:0000256" key="5">
    <source>
        <dbReference type="ARBA" id="ARBA00022840"/>
    </source>
</evidence>
<dbReference type="PANTHER" id="PTHR30073:SF5">
    <property type="entry name" value="ASPARTATE--AMMONIA LIGASE"/>
    <property type="match status" value="1"/>
</dbReference>
<dbReference type="InterPro" id="IPR045864">
    <property type="entry name" value="aa-tRNA-synth_II/BPL/LPL"/>
</dbReference>
<dbReference type="UniPathway" id="UPA00134">
    <property type="reaction ID" value="UER00194"/>
</dbReference>
<evidence type="ECO:0000256" key="1">
    <source>
        <dbReference type="ARBA" id="ARBA00022490"/>
    </source>
</evidence>
<dbReference type="GO" id="GO:0070981">
    <property type="term" value="P:L-asparagine biosynthetic process"/>
    <property type="evidence" value="ECO:0007669"/>
    <property type="project" value="UniProtKB-UniRule"/>
</dbReference>
<dbReference type="InterPro" id="IPR006195">
    <property type="entry name" value="aa-tRNA-synth_II"/>
</dbReference>
<dbReference type="Gene3D" id="3.30.930.10">
    <property type="entry name" value="Bira Bifunctional Protein, Domain 2"/>
    <property type="match status" value="1"/>
</dbReference>
<evidence type="ECO:0000256" key="6">
    <source>
        <dbReference type="ARBA" id="ARBA00022888"/>
    </source>
</evidence>
<dbReference type="GO" id="GO:0004071">
    <property type="term" value="F:aspartate-ammonia ligase activity"/>
    <property type="evidence" value="ECO:0007669"/>
    <property type="project" value="UniProtKB-UniRule"/>
</dbReference>
<dbReference type="Proteomes" id="UP000260649">
    <property type="component" value="Unassembled WGS sequence"/>
</dbReference>
<dbReference type="SUPFAM" id="SSF55681">
    <property type="entry name" value="Class II aaRS and biotin synthetases"/>
    <property type="match status" value="1"/>
</dbReference>
<comment type="similarity">
    <text evidence="7">Belongs to the class-II aminoacyl-tRNA synthetase family. AsnA subfamily.</text>
</comment>
<accession>A0A3E2B116</accession>
<evidence type="ECO:0000313" key="10">
    <source>
        <dbReference type="EMBL" id="RFT05702.1"/>
    </source>
</evidence>
<keyword evidence="3 7" id="KW-0028">Amino-acid biosynthesis</keyword>
<proteinExistence type="inferred from homology"/>
<feature type="domain" description="Aminoacyl-transfer RNA synthetases class-II family profile" evidence="9">
    <location>
        <begin position="27"/>
        <end position="323"/>
    </location>
</feature>
<evidence type="ECO:0000256" key="7">
    <source>
        <dbReference type="HAMAP-Rule" id="MF_00555"/>
    </source>
</evidence>
<protein>
    <recommendedName>
        <fullName evidence="7 8">Aspartate--ammonia ligase</fullName>
        <ecNumber evidence="7 8">6.3.1.1</ecNumber>
    </recommendedName>
    <alternativeName>
        <fullName evidence="7">Asparagine synthetase A</fullName>
    </alternativeName>
</protein>
<comment type="caution">
    <text evidence="10">The sequence shown here is derived from an EMBL/GenBank/DDBJ whole genome shotgun (WGS) entry which is preliminary data.</text>
</comment>
<dbReference type="AlphaFoldDB" id="A0A3E2B116"/>
<dbReference type="Pfam" id="PF03590">
    <property type="entry name" value="AsnA"/>
    <property type="match status" value="1"/>
</dbReference>
<reference evidence="10 11" key="1">
    <citation type="submission" date="2018-07" db="EMBL/GenBank/DDBJ databases">
        <title>GABA Modulating Bacteria of the Human Gut Microbiota.</title>
        <authorList>
            <person name="Strandwitz P."/>
            <person name="Kim K.H."/>
            <person name="Terekhova D."/>
            <person name="Liu J.K."/>
            <person name="Sharma A."/>
            <person name="Levering J."/>
            <person name="Mcdonald D."/>
            <person name="Dietrich D."/>
            <person name="Ramadhar T.R."/>
            <person name="Lekbua A."/>
            <person name="Mroue N."/>
            <person name="Liston C."/>
            <person name="Stewart E.J."/>
            <person name="Dubin M.J."/>
            <person name="Zengler K."/>
            <person name="Knight R."/>
            <person name="Gilbert J.A."/>
            <person name="Clardy J."/>
            <person name="Lewis K."/>
        </authorList>
    </citation>
    <scope>NUCLEOTIDE SEQUENCE [LARGE SCALE GENOMIC DNA]</scope>
    <source>
        <strain evidence="10 11">KLE1738</strain>
    </source>
</reference>
<evidence type="ECO:0000256" key="2">
    <source>
        <dbReference type="ARBA" id="ARBA00022598"/>
    </source>
</evidence>
<keyword evidence="1 7" id="KW-0963">Cytoplasm</keyword>
<dbReference type="NCBIfam" id="TIGR00669">
    <property type="entry name" value="asnA"/>
    <property type="match status" value="1"/>
</dbReference>
<dbReference type="GO" id="GO:0005829">
    <property type="term" value="C:cytosol"/>
    <property type="evidence" value="ECO:0007669"/>
    <property type="project" value="TreeGrafter"/>
</dbReference>
<keyword evidence="5 7" id="KW-0067">ATP-binding</keyword>
<dbReference type="PANTHER" id="PTHR30073">
    <property type="entry name" value="ASPARTATE--AMMONIA LIGASE"/>
    <property type="match status" value="1"/>
</dbReference>
<sequence>MSTKTYIPEHYAPLLNLYDTQKAIGLLKRVFEDTLCGSLHLRRVSAPLFVEASSGLNDDLNGVERPVSFDIPAAGREAQVVHSLAKWKRMALYHYHFPVGEGLVTDMNAIRRDEIPDNLHSIYVDQWDWEKVIAPRDRNLDYLKHTVEAIVCAMADTQKTLRSVFPQLSVLPQVHKAVSFVTTQELEDAFPHLTAKEREDAWVKDHPTTFLIGIGGALQSGKPHDGRAPDYDDWTLNGDILLWDDLLGRAIELSSMGIRVDAAALDRQLKTAGCDSRRELTFHKLLLEDKLPLTIGGGIGQSRLSMFLLGKAHIGEVQVSTWDDETIQTCHDAGIILL</sequence>
<keyword evidence="4 7" id="KW-0547">Nucleotide-binding</keyword>
<gene>
    <name evidence="7" type="primary">asnA</name>
    <name evidence="10" type="ORF">DV520_11265</name>
</gene>
<comment type="subcellular location">
    <subcellularLocation>
        <location evidence="7">Cytoplasm</location>
    </subcellularLocation>
</comment>
<dbReference type="GO" id="GO:0005524">
    <property type="term" value="F:ATP binding"/>
    <property type="evidence" value="ECO:0007669"/>
    <property type="project" value="UniProtKB-UniRule"/>
</dbReference>
<dbReference type="PROSITE" id="PS50862">
    <property type="entry name" value="AA_TRNA_LIGASE_II"/>
    <property type="match status" value="1"/>
</dbReference>
<dbReference type="GO" id="GO:0140096">
    <property type="term" value="F:catalytic activity, acting on a protein"/>
    <property type="evidence" value="ECO:0007669"/>
    <property type="project" value="UniProtKB-ARBA"/>
</dbReference>
<dbReference type="EC" id="6.3.1.1" evidence="7 8"/>
<evidence type="ECO:0000256" key="8">
    <source>
        <dbReference type="NCBIfam" id="TIGR00669"/>
    </source>
</evidence>
<dbReference type="GO" id="GO:0016740">
    <property type="term" value="F:transferase activity"/>
    <property type="evidence" value="ECO:0007669"/>
    <property type="project" value="UniProtKB-ARBA"/>
</dbReference>
<dbReference type="PIRSF" id="PIRSF001555">
    <property type="entry name" value="Asp_ammon_ligase"/>
    <property type="match status" value="1"/>
</dbReference>
<evidence type="ECO:0000256" key="3">
    <source>
        <dbReference type="ARBA" id="ARBA00022605"/>
    </source>
</evidence>
<dbReference type="HAMAP" id="MF_00555">
    <property type="entry name" value="AsnA"/>
    <property type="match status" value="1"/>
</dbReference>
<keyword evidence="6 7" id="KW-0061">Asparagine biosynthesis</keyword>
<keyword evidence="11" id="KW-1185">Reference proteome</keyword>
<dbReference type="EMBL" id="QQRQ01000034">
    <property type="protein sequence ID" value="RFT05702.1"/>
    <property type="molecule type" value="Genomic_DNA"/>
</dbReference>